<dbReference type="InterPro" id="IPR051465">
    <property type="entry name" value="Cell_Envelope_Struct_Comp"/>
</dbReference>
<feature type="domain" description="SLH" evidence="1">
    <location>
        <begin position="1445"/>
        <end position="1504"/>
    </location>
</feature>
<dbReference type="PANTHER" id="PTHR43308">
    <property type="entry name" value="OUTER MEMBRANE PROTEIN ALPHA-RELATED"/>
    <property type="match status" value="1"/>
</dbReference>
<dbReference type="InterPro" id="IPR044060">
    <property type="entry name" value="Bacterial_rp_domain"/>
</dbReference>
<dbReference type="OrthoDB" id="663332at2"/>
<name>A0A1I2D3M4_9BACL</name>
<dbReference type="InterPro" id="IPR001119">
    <property type="entry name" value="SLH_dom"/>
</dbReference>
<organism evidence="2 3">
    <name type="scientific">Paenibacillus catalpae</name>
    <dbReference type="NCBI Taxonomy" id="1045775"/>
    <lineage>
        <taxon>Bacteria</taxon>
        <taxon>Bacillati</taxon>
        <taxon>Bacillota</taxon>
        <taxon>Bacilli</taxon>
        <taxon>Bacillales</taxon>
        <taxon>Paenibacillaceae</taxon>
        <taxon>Paenibacillus</taxon>
    </lineage>
</organism>
<keyword evidence="3" id="KW-1185">Reference proteome</keyword>
<evidence type="ECO:0000259" key="1">
    <source>
        <dbReference type="PROSITE" id="PS51272"/>
    </source>
</evidence>
<accession>A0A1I2D3M4</accession>
<dbReference type="Proteomes" id="UP000198855">
    <property type="component" value="Unassembled WGS sequence"/>
</dbReference>
<protein>
    <submittedName>
        <fullName evidence="2">Repeat domain (List_Bact_rpt)</fullName>
    </submittedName>
</protein>
<reference evidence="3" key="1">
    <citation type="submission" date="2016-10" db="EMBL/GenBank/DDBJ databases">
        <authorList>
            <person name="Varghese N."/>
            <person name="Submissions S."/>
        </authorList>
    </citation>
    <scope>NUCLEOTIDE SEQUENCE [LARGE SCALE GENOMIC DNA]</scope>
    <source>
        <strain evidence="3">CGMCC 1.10784</strain>
    </source>
</reference>
<dbReference type="PANTHER" id="PTHR43308:SF5">
    <property type="entry name" value="S-LAYER PROTEIN _ PEPTIDOGLYCAN ENDO-BETA-N-ACETYLGLUCOSAMINIDASE"/>
    <property type="match status" value="1"/>
</dbReference>
<dbReference type="STRING" id="1045775.SAMN05216378_3945"/>
<dbReference type="PROSITE" id="PS51272">
    <property type="entry name" value="SLH"/>
    <property type="match status" value="3"/>
</dbReference>
<dbReference type="Pfam" id="PF00395">
    <property type="entry name" value="SLH"/>
    <property type="match status" value="3"/>
</dbReference>
<evidence type="ECO:0000313" key="2">
    <source>
        <dbReference type="EMBL" id="SFE75128.1"/>
    </source>
</evidence>
<proteinExistence type="predicted"/>
<dbReference type="EMBL" id="FOMT01000004">
    <property type="protein sequence ID" value="SFE75128.1"/>
    <property type="molecule type" value="Genomic_DNA"/>
</dbReference>
<dbReference type="SUPFAM" id="SSF110296">
    <property type="entry name" value="Oligoxyloglucan reducing end-specific cellobiohydrolase"/>
    <property type="match status" value="1"/>
</dbReference>
<dbReference type="Pfam" id="PF18998">
    <property type="entry name" value="Flg_new_2"/>
    <property type="match status" value="10"/>
</dbReference>
<gene>
    <name evidence="2" type="ORF">SAMN05216378_3945</name>
</gene>
<dbReference type="RefSeq" id="WP_091188146.1">
    <property type="nucleotide sequence ID" value="NZ_FOMT01000004.1"/>
</dbReference>
<feature type="domain" description="SLH" evidence="1">
    <location>
        <begin position="1314"/>
        <end position="1377"/>
    </location>
</feature>
<evidence type="ECO:0000313" key="3">
    <source>
        <dbReference type="Proteomes" id="UP000198855"/>
    </source>
</evidence>
<feature type="domain" description="SLH" evidence="1">
    <location>
        <begin position="1378"/>
        <end position="1437"/>
    </location>
</feature>
<sequence>MNRYAVKKTIAMSLVFTIILGLLPAAGLGAFAGKAFASGGTDALEGLSWVAKPSGSTDPTDSFRTAAYSNGTIVAAGTPPMPFPQCAITGVCGGQEVDMHSGILYRTTTTGTEWSALSTGVNHEIRSLVSGGPASFVGVGYSQTIKYGQQSYYGKIMKSDDGVNWERAALPGESGLTLYGVTYGSSGYVAVGASNDINFNQTPAILTSSGGSTWGQQAVSGSGALNAVAFGGGTYVAVGSGGAILSSPNGVNWTPQTSGVTTTLRGITYGNGLFVAVGSSGKILTSPNGVSWTASTAPVSGTFYGAAYGDGTFVVVGGNGTILSSPDGQNWQQRTSGTTAVLYGVAYVNGEFMALGSNGTILMAQHKLNYTAGSNGTISGNAVQGVRTGESGTAVTAVGNTGYRFVNWSDGKTNAIRTDDDIAGDLNVTANFEIIVYKLNYTAGEHGSLTGVTTQNVPHGGNAATVTAVASPDYHFVSWSDGNTNASRTDSNVTGELNVTAQFAIDTYKLTYTASAGGSIDGQTSKEQIVEAGSDGQAVTAAPDTGYHFTGWSDGVETATRPVDRNVRADKSVTASFAINEYTLNYSAAEGGSLTGQSSQTVIHGSNGSEVTAIPNQGYSFVGWSDGVTTASRTDSAVMSTKSITAIFSINQYTLTYTAGTGGSIDKNAIQTVDYGTDGVTVTAIASTGYHFAGWSDGVLSASRQDTNVQTNLAVTAEFELNQYDLNYAAGAHGTLTGVVHQTRDHGTDGSEVKAVADTGYHFVRWSDGITTAGRTDLNVTGNLNVSAEFAINTYKLTYAAGAGGSVTGAATQEVNYEADGSEVRAESAIGYHFIGWSDGVLADTRKDTQIAADLNVTANFAVNEYTLTYTAGDHGTLIGNKLQTVLHGSNGTEVTAAADAGYHFVRWSDGVTTASRTDLNVTDNIVLTAEFAINSFKLTYSAGTGGSVTGAAMQEVHYEADGTEVKAEPVIGYHFIGWSDGILVDTRMDTRIVSDLNVTANFAINEYALTYTAGEHGTLTGDAVQTALHGADGTEVTAVPDAGYRFVSWSDGVGTATRTDRSVSGSLNVTASFAIISSNSGGSNSGSSGFEIVIDGKSYRLGELKNSNRAEQSVSTIHLNADKVKEVLASADQKVTVILPIKTGSDIAIGELSGELLQMLIEKQVTLRIETEYAVYALPMGAINFESLAKLLNDSVNAKDVVVSVELSKPTADMTSLTQKAVEKNQLTLAAPPVHFSITVSYGDKKIELSAFASYVERMIAIPAGNKENSSLTAIVVEPDGSVRPVPTKLVTIDGKPYAVINSLTNSLYAVVSKTAAFSDVNNHWAKNAVEDMAARLVVGGAGDGLFYPNKAITRAEFAAIIVRALGLRLENTTSEFSDVKTSAWYSDDVQTAYTHQLINGYPDGKFHPTDSITREQAMAIIAKAMTLTGIQTDLQESSVNELINGFSDKGKISEWAKNSIAACLQTGIVSGQSALILAPAANISRAEATVMIQRLLLKSNLN</sequence>